<gene>
    <name evidence="2" type="ORF">KY465_15335</name>
</gene>
<dbReference type="InterPro" id="IPR013097">
    <property type="entry name" value="Dabb"/>
</dbReference>
<protein>
    <submittedName>
        <fullName evidence="2">Dabb family protein</fullName>
    </submittedName>
</protein>
<dbReference type="SMART" id="SM00886">
    <property type="entry name" value="Dabb"/>
    <property type="match status" value="1"/>
</dbReference>
<evidence type="ECO:0000259" key="1">
    <source>
        <dbReference type="PROSITE" id="PS51502"/>
    </source>
</evidence>
<evidence type="ECO:0000313" key="2">
    <source>
        <dbReference type="EMBL" id="MBW3098657.1"/>
    </source>
</evidence>
<evidence type="ECO:0000313" key="3">
    <source>
        <dbReference type="Proteomes" id="UP001430804"/>
    </source>
</evidence>
<comment type="caution">
    <text evidence="2">The sequence shown here is derived from an EMBL/GenBank/DDBJ whole genome shotgun (WGS) entry which is preliminary data.</text>
</comment>
<proteinExistence type="predicted"/>
<dbReference type="Proteomes" id="UP001430804">
    <property type="component" value="Unassembled WGS sequence"/>
</dbReference>
<dbReference type="EMBL" id="JAHWQX010000004">
    <property type="protein sequence ID" value="MBW3098657.1"/>
    <property type="molecule type" value="Genomic_DNA"/>
</dbReference>
<reference evidence="2" key="1">
    <citation type="submission" date="2021-07" db="EMBL/GenBank/DDBJ databases">
        <title>Pseudohoeflea marina sp. nov. a polyhydroxyalcanoate-producing bacterium.</title>
        <authorList>
            <person name="Zheng W."/>
            <person name="Yu S."/>
            <person name="Huang Y."/>
        </authorList>
    </citation>
    <scope>NUCLEOTIDE SEQUENCE</scope>
    <source>
        <strain evidence="2">DP4N28-3</strain>
    </source>
</reference>
<keyword evidence="3" id="KW-1185">Reference proteome</keyword>
<dbReference type="PROSITE" id="PS51502">
    <property type="entry name" value="S_R_A_B_BARREL"/>
    <property type="match status" value="1"/>
</dbReference>
<feature type="domain" description="Stress-response A/B barrel" evidence="1">
    <location>
        <begin position="2"/>
        <end position="92"/>
    </location>
</feature>
<dbReference type="RefSeq" id="WP_219202980.1">
    <property type="nucleotide sequence ID" value="NZ_JAHWQX010000004.1"/>
</dbReference>
<organism evidence="2 3">
    <name type="scientific">Pseudohoeflea coraliihabitans</name>
    <dbReference type="NCBI Taxonomy" id="2860393"/>
    <lineage>
        <taxon>Bacteria</taxon>
        <taxon>Pseudomonadati</taxon>
        <taxon>Pseudomonadota</taxon>
        <taxon>Alphaproteobacteria</taxon>
        <taxon>Hyphomicrobiales</taxon>
        <taxon>Rhizobiaceae</taxon>
        <taxon>Pseudohoeflea</taxon>
    </lineage>
</organism>
<name>A0ABS6WRR2_9HYPH</name>
<sequence>MLRHIVFFRAKDPANAEAVYEGLKMLTRTPHARFMEVGRVSVRDTISEPVDFVVYGEFDDAAALAAFKAEPLYQQSIEVVRPLRDLRIAADFESEQP</sequence>
<dbReference type="Pfam" id="PF07876">
    <property type="entry name" value="Dabb"/>
    <property type="match status" value="1"/>
</dbReference>
<accession>A0ABS6WRR2</accession>